<evidence type="ECO:0000313" key="5">
    <source>
        <dbReference type="Proteomes" id="UP000199029"/>
    </source>
</evidence>
<dbReference type="OrthoDB" id="915634at2"/>
<dbReference type="InterPro" id="IPR005094">
    <property type="entry name" value="Endonuclease_MobA/VirD2"/>
</dbReference>
<feature type="compositionally biased region" description="Basic and acidic residues" evidence="2">
    <location>
        <begin position="420"/>
        <end position="430"/>
    </location>
</feature>
<evidence type="ECO:0000256" key="1">
    <source>
        <dbReference type="SAM" id="Coils"/>
    </source>
</evidence>
<evidence type="ECO:0000256" key="2">
    <source>
        <dbReference type="SAM" id="MobiDB-lite"/>
    </source>
</evidence>
<proteinExistence type="predicted"/>
<keyword evidence="5" id="KW-1185">Reference proteome</keyword>
<feature type="coiled-coil region" evidence="1">
    <location>
        <begin position="324"/>
        <end position="370"/>
    </location>
</feature>
<accession>A0A1I6BQB4</accession>
<protein>
    <submittedName>
        <fullName evidence="4">Relaxase/Mobilisation nuclease domain-containing protein</fullName>
    </submittedName>
</protein>
<sequence>MVSRTTIGKSFAGLVRYQFTGRRDQPVDKQAEILASAGVSTNNAAEMISDFNLGRAVNPRLGFAVWHTSLSFNPADAARLDSAKMRAIAEAYLQKMGLANTQYVVVRHHDRPDNQHLHIIANRVDNEGKTIADGRNFYRSKKALQALMQDHGLTPPQGQRPELQPLEHLYGTELVRREIREALEQALRRETQRVQLFATLQLAGITAKEYFNKAGKATGVSFEKDSCCIKGSELGRHLSLAGIDKQLAANEDRHTVSAVTAVAAVQRDKDLIAGYELEARQAERASDFIRMAELDYGVIPTAKQRMMAYEAEANATPIGRELLAKHNEQQHEIAEQARVRAQAETAVAAYIQEKSAIASYEAEARRAERTGDILRMAELDYGVIPAAKRQMAASETEAKSTQLGRELLAEQDNLPVSKVQKNESGSKDDGPAVAVPIPEKQAPSPQAVGPVTPVVTSMSLPVSQHQESTEPVVAAVTSPPAQAGADTSLMAASTELLAPRIVKPNESLPSAGGLTAAEAANQSNPVIPTAPVALPDLQAAPAVAWQYGTIRLMDSKVRTSEERMSNVRADLIKAGAKVGTIVPPTPGQPASTLMPYRFDPKTPDLEKVTKVLNDVQGAGNSTVREQVHTWNPFDKNSLVDRADWPEREGQFNQARILVQDATTGIARAEIIAADLRNAGAHVSELARMENGQVSFRVCYHTYVPAINDINFALDRCKNSLNVELQESTQDNTARYAGAVGVDMRQKELERYSGPTY</sequence>
<dbReference type="Proteomes" id="UP000199029">
    <property type="component" value="Unassembled WGS sequence"/>
</dbReference>
<reference evidence="5" key="1">
    <citation type="submission" date="2016-10" db="EMBL/GenBank/DDBJ databases">
        <authorList>
            <person name="Varghese N."/>
            <person name="Submissions S."/>
        </authorList>
    </citation>
    <scope>NUCLEOTIDE SEQUENCE [LARGE SCALE GENOMIC DNA]</scope>
    <source>
        <strain evidence="5">OR362-8,ATCC BAA-1266,JCM 13504</strain>
    </source>
</reference>
<dbReference type="AlphaFoldDB" id="A0A1I6BQB4"/>
<dbReference type="EMBL" id="FOXS01000011">
    <property type="protein sequence ID" value="SFQ83115.1"/>
    <property type="molecule type" value="Genomic_DNA"/>
</dbReference>
<feature type="domain" description="MobA/VirD2-like nuclease" evidence="3">
    <location>
        <begin position="27"/>
        <end position="153"/>
    </location>
</feature>
<feature type="region of interest" description="Disordered" evidence="2">
    <location>
        <begin position="410"/>
        <end position="448"/>
    </location>
</feature>
<gene>
    <name evidence="4" type="ORF">SAMN04515668_4909</name>
</gene>
<evidence type="ECO:0000313" key="4">
    <source>
        <dbReference type="EMBL" id="SFQ83115.1"/>
    </source>
</evidence>
<organism evidence="4 5">
    <name type="scientific">Hymenobacter arizonensis</name>
    <name type="common">Siccationidurans arizonensis</name>
    <dbReference type="NCBI Taxonomy" id="1227077"/>
    <lineage>
        <taxon>Bacteria</taxon>
        <taxon>Pseudomonadati</taxon>
        <taxon>Bacteroidota</taxon>
        <taxon>Cytophagia</taxon>
        <taxon>Cytophagales</taxon>
        <taxon>Hymenobacteraceae</taxon>
        <taxon>Hymenobacter</taxon>
    </lineage>
</organism>
<name>A0A1I6BQB4_HYMAR</name>
<dbReference type="RefSeq" id="WP_092678937.1">
    <property type="nucleotide sequence ID" value="NZ_FOXS01000011.1"/>
</dbReference>
<keyword evidence="1" id="KW-0175">Coiled coil</keyword>
<dbReference type="STRING" id="1227077.SAMN04515668_4909"/>
<evidence type="ECO:0000259" key="3">
    <source>
        <dbReference type="Pfam" id="PF03432"/>
    </source>
</evidence>
<dbReference type="Pfam" id="PF03432">
    <property type="entry name" value="Relaxase"/>
    <property type="match status" value="1"/>
</dbReference>